<dbReference type="STRING" id="3750.A0A498KFP4"/>
<dbReference type="EMBL" id="RDQH01000328">
    <property type="protein sequence ID" value="RXI06468.1"/>
    <property type="molecule type" value="Genomic_DNA"/>
</dbReference>
<comment type="caution">
    <text evidence="3">The sequence shown here is derived from an EMBL/GenBank/DDBJ whole genome shotgun (WGS) entry which is preliminary data.</text>
</comment>
<feature type="region of interest" description="Disordered" evidence="2">
    <location>
        <begin position="302"/>
        <end position="325"/>
    </location>
</feature>
<evidence type="ECO:0000313" key="3">
    <source>
        <dbReference type="EMBL" id="RXI06468.1"/>
    </source>
</evidence>
<evidence type="ECO:0000256" key="1">
    <source>
        <dbReference type="SAM" id="Coils"/>
    </source>
</evidence>
<protein>
    <recommendedName>
        <fullName evidence="5">WEB family protein</fullName>
    </recommendedName>
</protein>
<name>A0A498KFP4_MALDO</name>
<feature type="compositionally biased region" description="Low complexity" evidence="2">
    <location>
        <begin position="310"/>
        <end position="325"/>
    </location>
</feature>
<feature type="coiled-coil region" evidence="1">
    <location>
        <begin position="66"/>
        <end position="114"/>
    </location>
</feature>
<dbReference type="AlphaFoldDB" id="A0A498KFP4"/>
<reference evidence="3 4" key="1">
    <citation type="submission" date="2018-10" db="EMBL/GenBank/DDBJ databases">
        <title>A high-quality apple genome assembly.</title>
        <authorList>
            <person name="Hu J."/>
        </authorList>
    </citation>
    <scope>NUCLEOTIDE SEQUENCE [LARGE SCALE GENOMIC DNA]</scope>
    <source>
        <strain evidence="4">cv. HFTH1</strain>
        <tissue evidence="3">Young leaf</tissue>
    </source>
</reference>
<dbReference type="PANTHER" id="PTHR35111:SF1">
    <property type="entry name" value="OS04G0115900 PROTEIN"/>
    <property type="match status" value="1"/>
</dbReference>
<organism evidence="3 4">
    <name type="scientific">Malus domestica</name>
    <name type="common">Apple</name>
    <name type="synonym">Pyrus malus</name>
    <dbReference type="NCBI Taxonomy" id="3750"/>
    <lineage>
        <taxon>Eukaryota</taxon>
        <taxon>Viridiplantae</taxon>
        <taxon>Streptophyta</taxon>
        <taxon>Embryophyta</taxon>
        <taxon>Tracheophyta</taxon>
        <taxon>Spermatophyta</taxon>
        <taxon>Magnoliopsida</taxon>
        <taxon>eudicotyledons</taxon>
        <taxon>Gunneridae</taxon>
        <taxon>Pentapetalae</taxon>
        <taxon>rosids</taxon>
        <taxon>fabids</taxon>
        <taxon>Rosales</taxon>
        <taxon>Rosaceae</taxon>
        <taxon>Amygdaloideae</taxon>
        <taxon>Maleae</taxon>
        <taxon>Malus</taxon>
    </lineage>
</organism>
<accession>A0A498KFP4</accession>
<keyword evidence="4" id="KW-1185">Reference proteome</keyword>
<dbReference type="Proteomes" id="UP000290289">
    <property type="component" value="Chromosome 2"/>
</dbReference>
<proteinExistence type="predicted"/>
<evidence type="ECO:0000256" key="2">
    <source>
        <dbReference type="SAM" id="MobiDB-lite"/>
    </source>
</evidence>
<evidence type="ECO:0000313" key="4">
    <source>
        <dbReference type="Proteomes" id="UP000290289"/>
    </source>
</evidence>
<gene>
    <name evidence="3" type="ORF">DVH24_018510</name>
</gene>
<keyword evidence="1" id="KW-0175">Coiled coil</keyword>
<evidence type="ECO:0008006" key="5">
    <source>
        <dbReference type="Google" id="ProtNLM"/>
    </source>
</evidence>
<dbReference type="PANTHER" id="PTHR35111">
    <property type="entry name" value="F10A5.9-RELATED"/>
    <property type="match status" value="1"/>
</dbReference>
<sequence>MNADEGKLVVMGRAEIDTRAPFRSVKEAVMLFGERVLVGEIYANKLKEIGAAGSNDTNGHAAPSRIEVLMAELEETKKSLQKVREENNLMAYSIKSLREDLEHSKQELHKYLKAREFDDQKHRVDPEIEEDFKFIATGDTKFETKKMLSQEAEEFVQKERHVKFASPPSLAQVIVNKEGSHEGYENPSSVRKPNKKKPLMPMMIGWLFRKSKAIQEGGSPRAMRSNNPSCTNKISKRLSPMTLLDRFREAVFRLIMLSAVSSNKTASHGGRSSADVQRYYRPNDSHRTEAVADCIEFIKKKASPEDQDSRGSSASASSSVDGAAD</sequence>